<evidence type="ECO:0000256" key="3">
    <source>
        <dbReference type="ARBA" id="ARBA00022801"/>
    </source>
</evidence>
<sequence>MLTTLIIVIFTGVLREQYGQNSLSDSETSQPVVVNPYPKQLLQAQSKTIQPKSIQIQNFSQSLIERIKQKKVVKKYITTNNFSKYQPRLAAAQVHPSNYGERFSRDTKGMAVSNQPIIVLHETTYSASSAINYFQNHNVDEDIQASYHAIIARDGTVIYLVPPDKRAFGAGNSVFKNTDGIIETVQTNPKLAPSVNNFAYHVSLETPPDGWGKRDIREHSGYTHEQYNSLAWLIAQSQVPDERITTHRAVDVANGKVDPLSFDFDRFFKKLHSFRKLYSIAQSHS</sequence>
<accession>A0A1X4G633</accession>
<feature type="domain" description="N-acetylmuramoyl-L-alanine amidase" evidence="5">
    <location>
        <begin position="104"/>
        <end position="260"/>
    </location>
</feature>
<dbReference type="GO" id="GO:0009254">
    <property type="term" value="P:peptidoglycan turnover"/>
    <property type="evidence" value="ECO:0007669"/>
    <property type="project" value="TreeGrafter"/>
</dbReference>
<evidence type="ECO:0000313" key="6">
    <source>
        <dbReference type="EMBL" id="OSO90110.1"/>
    </source>
</evidence>
<dbReference type="CDD" id="cd06583">
    <property type="entry name" value="PGRP"/>
    <property type="match status" value="1"/>
</dbReference>
<dbReference type="Proteomes" id="UP000192997">
    <property type="component" value="Unassembled WGS sequence"/>
</dbReference>
<name>A0A1X4G633_9CYAN</name>
<comment type="caution">
    <text evidence="6">The sequence shown here is derived from an EMBL/GenBank/DDBJ whole genome shotgun (WGS) entry which is preliminary data.</text>
</comment>
<dbReference type="InterPro" id="IPR002502">
    <property type="entry name" value="Amidase_domain"/>
</dbReference>
<dbReference type="InterPro" id="IPR036505">
    <property type="entry name" value="Amidase/PGRP_sf"/>
</dbReference>
<comment type="catalytic activity">
    <reaction evidence="1">
        <text>Hydrolyzes the link between N-acetylmuramoyl residues and L-amino acid residues in certain cell-wall glycopeptides.</text>
        <dbReference type="EC" id="3.5.1.28"/>
    </reaction>
</comment>
<dbReference type="GO" id="GO:0009253">
    <property type="term" value="P:peptidoglycan catabolic process"/>
    <property type="evidence" value="ECO:0007669"/>
    <property type="project" value="InterPro"/>
</dbReference>
<dbReference type="GO" id="GO:0008745">
    <property type="term" value="F:N-acetylmuramoyl-L-alanine amidase activity"/>
    <property type="evidence" value="ECO:0007669"/>
    <property type="project" value="UniProtKB-EC"/>
</dbReference>
<evidence type="ECO:0000313" key="7">
    <source>
        <dbReference type="Proteomes" id="UP000192997"/>
    </source>
</evidence>
<dbReference type="PANTHER" id="PTHR30417">
    <property type="entry name" value="N-ACETYLMURAMOYL-L-ALANINE AMIDASE AMID"/>
    <property type="match status" value="1"/>
</dbReference>
<proteinExistence type="predicted"/>
<protein>
    <recommendedName>
        <fullName evidence="2">N-acetylmuramoyl-L-alanine amidase</fullName>
        <ecNumber evidence="2">3.5.1.28</ecNumber>
    </recommendedName>
</protein>
<reference evidence="7" key="1">
    <citation type="submission" date="2017-04" db="EMBL/GenBank/DDBJ databases">
        <authorList>
            <person name="Abreu V.A."/>
            <person name="Popin R.V."/>
            <person name="Rigonato J."/>
            <person name="Andreote A.P."/>
            <person name="Schaker P.C."/>
            <person name="Hoff-Risseti C."/>
            <person name="Alvarenga D.O."/>
            <person name="Varani A.M."/>
            <person name="Fiore M.F."/>
        </authorList>
    </citation>
    <scope>NUCLEOTIDE SEQUENCE [LARGE SCALE GENOMIC DNA]</scope>
    <source>
        <strain evidence="7">CENA303</strain>
    </source>
</reference>
<evidence type="ECO:0000256" key="2">
    <source>
        <dbReference type="ARBA" id="ARBA00011901"/>
    </source>
</evidence>
<dbReference type="AlphaFoldDB" id="A0A1X4G633"/>
<evidence type="ECO:0000259" key="5">
    <source>
        <dbReference type="SMART" id="SM00644"/>
    </source>
</evidence>
<dbReference type="SUPFAM" id="SSF55846">
    <property type="entry name" value="N-acetylmuramoyl-L-alanine amidase-like"/>
    <property type="match status" value="1"/>
</dbReference>
<evidence type="ECO:0000256" key="1">
    <source>
        <dbReference type="ARBA" id="ARBA00001561"/>
    </source>
</evidence>
<dbReference type="SMART" id="SM00644">
    <property type="entry name" value="Ami_2"/>
    <property type="match status" value="1"/>
</dbReference>
<dbReference type="InterPro" id="IPR051206">
    <property type="entry name" value="NAMLAA_amidase_2"/>
</dbReference>
<keyword evidence="3" id="KW-0378">Hydrolase</keyword>
<dbReference type="PANTHER" id="PTHR30417:SF1">
    <property type="entry name" value="N-ACETYLMURAMOYL-L-ALANINE AMIDASE AMID"/>
    <property type="match status" value="1"/>
</dbReference>
<organism evidence="6 7">
    <name type="scientific">Cylindrospermopsis raciborskii CENA303</name>
    <dbReference type="NCBI Taxonomy" id="1170769"/>
    <lineage>
        <taxon>Bacteria</taxon>
        <taxon>Bacillati</taxon>
        <taxon>Cyanobacteriota</taxon>
        <taxon>Cyanophyceae</taxon>
        <taxon>Nostocales</taxon>
        <taxon>Aphanizomenonaceae</taxon>
        <taxon>Cylindrospermopsis</taxon>
    </lineage>
</organism>
<evidence type="ECO:0000256" key="4">
    <source>
        <dbReference type="ARBA" id="ARBA00023316"/>
    </source>
</evidence>
<dbReference type="EC" id="3.5.1.28" evidence="2"/>
<dbReference type="Gene3D" id="3.40.80.10">
    <property type="entry name" value="Peptidoglycan recognition protein-like"/>
    <property type="match status" value="1"/>
</dbReference>
<dbReference type="GO" id="GO:0071555">
    <property type="term" value="P:cell wall organization"/>
    <property type="evidence" value="ECO:0007669"/>
    <property type="project" value="UniProtKB-KW"/>
</dbReference>
<dbReference type="EMBL" id="NBYN01000051">
    <property type="protein sequence ID" value="OSO90110.1"/>
    <property type="molecule type" value="Genomic_DNA"/>
</dbReference>
<dbReference type="RefSeq" id="WP_009341690.1">
    <property type="nucleotide sequence ID" value="NZ_NBYN01000051.1"/>
</dbReference>
<dbReference type="Pfam" id="PF01510">
    <property type="entry name" value="Amidase_2"/>
    <property type="match status" value="1"/>
</dbReference>
<keyword evidence="4" id="KW-0961">Cell wall biogenesis/degradation</keyword>
<gene>
    <name evidence="6" type="ORF">B7O87_10440</name>
</gene>